<organism evidence="2 3">
    <name type="scientific">Takifugu flavidus</name>
    <name type="common">sansaifugu</name>
    <dbReference type="NCBI Taxonomy" id="433684"/>
    <lineage>
        <taxon>Eukaryota</taxon>
        <taxon>Metazoa</taxon>
        <taxon>Chordata</taxon>
        <taxon>Craniata</taxon>
        <taxon>Vertebrata</taxon>
        <taxon>Euteleostomi</taxon>
        <taxon>Actinopterygii</taxon>
        <taxon>Neopterygii</taxon>
        <taxon>Teleostei</taxon>
        <taxon>Neoteleostei</taxon>
        <taxon>Acanthomorphata</taxon>
        <taxon>Eupercaria</taxon>
        <taxon>Tetraodontiformes</taxon>
        <taxon>Tetradontoidea</taxon>
        <taxon>Tetraodontidae</taxon>
        <taxon>Takifugu</taxon>
    </lineage>
</organism>
<proteinExistence type="predicted"/>
<dbReference type="EMBL" id="RHFK02000016">
    <property type="protein sequence ID" value="TWW63166.1"/>
    <property type="molecule type" value="Genomic_DNA"/>
</dbReference>
<dbReference type="Proteomes" id="UP000324091">
    <property type="component" value="Chromosome 3"/>
</dbReference>
<reference evidence="2 3" key="1">
    <citation type="submission" date="2019-04" db="EMBL/GenBank/DDBJ databases">
        <title>Chromosome genome assembly for Takifugu flavidus.</title>
        <authorList>
            <person name="Xiao S."/>
        </authorList>
    </citation>
    <scope>NUCLEOTIDE SEQUENCE [LARGE SCALE GENOMIC DNA]</scope>
    <source>
        <strain evidence="2">HTHZ2018</strain>
        <tissue evidence="2">Muscle</tissue>
    </source>
</reference>
<feature type="region of interest" description="Disordered" evidence="1">
    <location>
        <begin position="25"/>
        <end position="68"/>
    </location>
</feature>
<evidence type="ECO:0000313" key="3">
    <source>
        <dbReference type="Proteomes" id="UP000324091"/>
    </source>
</evidence>
<accession>A0A5C6N723</accession>
<comment type="caution">
    <text evidence="2">The sequence shown here is derived from an EMBL/GenBank/DDBJ whole genome shotgun (WGS) entry which is preliminary data.</text>
</comment>
<keyword evidence="3" id="KW-1185">Reference proteome</keyword>
<evidence type="ECO:0000256" key="1">
    <source>
        <dbReference type="SAM" id="MobiDB-lite"/>
    </source>
</evidence>
<sequence>MLRSSNPHASALSGLYSPAIVSSDPGACVHSPPQSPTVSRVPLNPREDESGSCLWSKHHPADAAPDVESRSLEAAIAVRYRHDNAHGSQSSKGLSAARLRARKSLTLILLFATNRERKNTGMQAKAGFQERSYGERSRSAVKAPVSFPLGSLWRGSWAAQ</sequence>
<dbReference type="AlphaFoldDB" id="A0A5C6N723"/>
<name>A0A5C6N723_9TELE</name>
<gene>
    <name evidence="2" type="ORF">D4764_03G0001740</name>
</gene>
<protein>
    <submittedName>
        <fullName evidence="2">Uncharacterized protein</fullName>
    </submittedName>
</protein>
<evidence type="ECO:0000313" key="2">
    <source>
        <dbReference type="EMBL" id="TWW63166.1"/>
    </source>
</evidence>